<name>A0ABZ2U2N7_9ACTN</name>
<dbReference type="Proteomes" id="UP001479933">
    <property type="component" value="Chromosome"/>
</dbReference>
<proteinExistence type="predicted"/>
<dbReference type="SUPFAM" id="SSF55729">
    <property type="entry name" value="Acyl-CoA N-acyltransferases (Nat)"/>
    <property type="match status" value="1"/>
</dbReference>
<keyword evidence="3" id="KW-1185">Reference proteome</keyword>
<dbReference type="InterPro" id="IPR000182">
    <property type="entry name" value="GNAT_dom"/>
</dbReference>
<dbReference type="CDD" id="cd04301">
    <property type="entry name" value="NAT_SF"/>
    <property type="match status" value="1"/>
</dbReference>
<evidence type="ECO:0000313" key="2">
    <source>
        <dbReference type="EMBL" id="WYY07983.1"/>
    </source>
</evidence>
<organism evidence="2 3">
    <name type="scientific">Gordonia hydrophobica</name>
    <dbReference type="NCBI Taxonomy" id="40516"/>
    <lineage>
        <taxon>Bacteria</taxon>
        <taxon>Bacillati</taxon>
        <taxon>Actinomycetota</taxon>
        <taxon>Actinomycetes</taxon>
        <taxon>Mycobacteriales</taxon>
        <taxon>Gordoniaceae</taxon>
        <taxon>Gordonia</taxon>
    </lineage>
</organism>
<dbReference type="EMBL" id="CP136137">
    <property type="protein sequence ID" value="WYY07983.1"/>
    <property type="molecule type" value="Genomic_DNA"/>
</dbReference>
<protein>
    <submittedName>
        <fullName evidence="2">GNAT family N-acetyltransferase</fullName>
        <ecNumber evidence="2">2.3.1.-</ecNumber>
    </submittedName>
</protein>
<dbReference type="PANTHER" id="PTHR43072">
    <property type="entry name" value="N-ACETYLTRANSFERASE"/>
    <property type="match status" value="1"/>
</dbReference>
<sequence length="171" mass="18945">MPRIRPATVDDCPAIAEIYRHYVENSVATFDVESLAVDEWARKLEHIVAVGQPFLVVENLEDDALPTGVLGYAYLGTYRGKDGWKHTAEDSIYLRPEAAGRGLGKWLLQALLDATDRGVTRNVMAVISDEVPGSIALHRTVGFVEVGRTPAVGFKFDRWIGVVYMHYAIAE</sequence>
<reference evidence="2 3" key="1">
    <citation type="journal article" date="2023" name="Virus Evol.">
        <title>Computational host range prediction-The good, the bad, and the ugly.</title>
        <authorList>
            <person name="Howell A.A."/>
            <person name="Versoza C.J."/>
            <person name="Pfeifer S.P."/>
        </authorList>
    </citation>
    <scope>NUCLEOTIDE SEQUENCE [LARGE SCALE GENOMIC DNA]</scope>
    <source>
        <strain evidence="2 3">1610/1b</strain>
    </source>
</reference>
<feature type="domain" description="N-acetyltransferase" evidence="1">
    <location>
        <begin position="2"/>
        <end position="170"/>
    </location>
</feature>
<keyword evidence="2" id="KW-0808">Transferase</keyword>
<dbReference type="PANTHER" id="PTHR43072:SF8">
    <property type="entry name" value="ACYLTRANSFERASE FABY-RELATED"/>
    <property type="match status" value="1"/>
</dbReference>
<evidence type="ECO:0000313" key="3">
    <source>
        <dbReference type="Proteomes" id="UP001479933"/>
    </source>
</evidence>
<dbReference type="EC" id="2.3.1.-" evidence="2"/>
<gene>
    <name evidence="2" type="ORF">RVF87_02530</name>
</gene>
<keyword evidence="2" id="KW-0012">Acyltransferase</keyword>
<accession>A0ABZ2U2N7</accession>
<dbReference type="Gene3D" id="3.40.630.30">
    <property type="match status" value="1"/>
</dbReference>
<dbReference type="GO" id="GO:0016746">
    <property type="term" value="F:acyltransferase activity"/>
    <property type="evidence" value="ECO:0007669"/>
    <property type="project" value="UniProtKB-KW"/>
</dbReference>
<dbReference type="InterPro" id="IPR016181">
    <property type="entry name" value="Acyl_CoA_acyltransferase"/>
</dbReference>
<dbReference type="RefSeq" id="WP_066171289.1">
    <property type="nucleotide sequence ID" value="NZ_CP136137.1"/>
</dbReference>
<dbReference type="PROSITE" id="PS51186">
    <property type="entry name" value="GNAT"/>
    <property type="match status" value="1"/>
</dbReference>
<dbReference type="Pfam" id="PF00583">
    <property type="entry name" value="Acetyltransf_1"/>
    <property type="match status" value="1"/>
</dbReference>
<evidence type="ECO:0000259" key="1">
    <source>
        <dbReference type="PROSITE" id="PS51186"/>
    </source>
</evidence>